<dbReference type="PANTHER" id="PTHR43179:SF12">
    <property type="entry name" value="GALACTOFURANOSYLTRANSFERASE GLFT2"/>
    <property type="match status" value="1"/>
</dbReference>
<evidence type="ECO:0000313" key="8">
    <source>
        <dbReference type="Proteomes" id="UP000198765"/>
    </source>
</evidence>
<dbReference type="Proteomes" id="UP000198765">
    <property type="component" value="Chromosome I"/>
</dbReference>
<proteinExistence type="inferred from homology"/>
<dbReference type="CDD" id="cd00761">
    <property type="entry name" value="Glyco_tranf_GTA_type"/>
    <property type="match status" value="1"/>
</dbReference>
<protein>
    <submittedName>
        <fullName evidence="7">Glycosyl transferase family 2</fullName>
    </submittedName>
</protein>
<feature type="domain" description="Glycosyltransferase 2-like" evidence="6">
    <location>
        <begin position="9"/>
        <end position="119"/>
    </location>
</feature>
<gene>
    <name evidence="7" type="ORF">GA0070621_1576</name>
</gene>
<dbReference type="PANTHER" id="PTHR43179">
    <property type="entry name" value="RHAMNOSYLTRANSFERASE WBBL"/>
    <property type="match status" value="1"/>
</dbReference>
<evidence type="ECO:0000259" key="6">
    <source>
        <dbReference type="Pfam" id="PF00535"/>
    </source>
</evidence>
<dbReference type="InterPro" id="IPR029044">
    <property type="entry name" value="Nucleotide-diphossugar_trans"/>
</dbReference>
<evidence type="ECO:0000313" key="7">
    <source>
        <dbReference type="EMBL" id="SBT42669.1"/>
    </source>
</evidence>
<reference evidence="7 8" key="1">
    <citation type="submission" date="2016-06" db="EMBL/GenBank/DDBJ databases">
        <authorList>
            <person name="Kjaerup R.B."/>
            <person name="Dalgaard T.S."/>
            <person name="Juul-Madsen H.R."/>
        </authorList>
    </citation>
    <scope>NUCLEOTIDE SEQUENCE [LARGE SCALE GENOMIC DNA]</scope>
    <source>
        <strain evidence="7 8">DSM 45248</strain>
    </source>
</reference>
<keyword evidence="4 7" id="KW-0808">Transferase</keyword>
<keyword evidence="5" id="KW-0472">Membrane</keyword>
<feature type="transmembrane region" description="Helical" evidence="5">
    <location>
        <begin position="258"/>
        <end position="279"/>
    </location>
</feature>
<dbReference type="Gene3D" id="3.90.550.10">
    <property type="entry name" value="Spore Coat Polysaccharide Biosynthesis Protein SpsA, Chain A"/>
    <property type="match status" value="1"/>
</dbReference>
<dbReference type="AlphaFoldDB" id="A0A1A8ZFT3"/>
<dbReference type="PATRIC" id="fig|299146.4.peg.1622"/>
<dbReference type="RefSeq" id="WP_157739883.1">
    <property type="nucleotide sequence ID" value="NZ_LT594324.1"/>
</dbReference>
<comment type="similarity">
    <text evidence="2">Belongs to the glycosyltransferase 2 family.</text>
</comment>
<name>A0A1A8ZFT3_9ACTN</name>
<evidence type="ECO:0000256" key="5">
    <source>
        <dbReference type="SAM" id="Phobius"/>
    </source>
</evidence>
<dbReference type="SUPFAM" id="SSF53448">
    <property type="entry name" value="Nucleotide-diphospho-sugar transferases"/>
    <property type="match status" value="1"/>
</dbReference>
<keyword evidence="3" id="KW-0328">Glycosyltransferase</keyword>
<sequence>MNGPDAVAVVVPNFNKAKTLRACLDSIYAQTHQPTEVIVVDDHSTDTSPTITHDYPCTLITTPTNQGPAAARNTGAANSTAPLLFFVDSDTALAPDAIENAIHLLHHTPHAGMIQGIYAPHPLYDDGPVEAYRVAFEHHWRKRSVGRETGALLAASLIPRAVFTEAGGFDERLRDGEDDEFGTRLPARYRLVATDRVLTRHDDVDRLLPLLREQFVRAGTKPLLMVRTWRRQRAGATGARVGMMSPDRFRHLEWSARVSLVASGLALLSVPLTVAVPWLPLTWPAFGLAVVAANHGFLRFAYRLRGPRFAVFAAGMHVLAHVTLVAGLVAGLPRAAYALLRERTSQARPAEAGARR</sequence>
<feature type="transmembrane region" description="Helical" evidence="5">
    <location>
        <begin position="285"/>
        <end position="302"/>
    </location>
</feature>
<dbReference type="OrthoDB" id="3655479at2"/>
<evidence type="ECO:0000256" key="1">
    <source>
        <dbReference type="ARBA" id="ARBA00004776"/>
    </source>
</evidence>
<accession>A0A1A8ZFT3</accession>
<keyword evidence="5" id="KW-0812">Transmembrane</keyword>
<dbReference type="InterPro" id="IPR001173">
    <property type="entry name" value="Glyco_trans_2-like"/>
</dbReference>
<evidence type="ECO:0000256" key="2">
    <source>
        <dbReference type="ARBA" id="ARBA00006739"/>
    </source>
</evidence>
<evidence type="ECO:0000256" key="3">
    <source>
        <dbReference type="ARBA" id="ARBA00022676"/>
    </source>
</evidence>
<dbReference type="EMBL" id="LT594324">
    <property type="protein sequence ID" value="SBT42669.1"/>
    <property type="molecule type" value="Genomic_DNA"/>
</dbReference>
<organism evidence="7 8">
    <name type="scientific">Micromonospora narathiwatensis</name>
    <dbReference type="NCBI Taxonomy" id="299146"/>
    <lineage>
        <taxon>Bacteria</taxon>
        <taxon>Bacillati</taxon>
        <taxon>Actinomycetota</taxon>
        <taxon>Actinomycetes</taxon>
        <taxon>Micromonosporales</taxon>
        <taxon>Micromonosporaceae</taxon>
        <taxon>Micromonospora</taxon>
    </lineage>
</organism>
<keyword evidence="5" id="KW-1133">Transmembrane helix</keyword>
<keyword evidence="8" id="KW-1185">Reference proteome</keyword>
<dbReference type="GO" id="GO:0016757">
    <property type="term" value="F:glycosyltransferase activity"/>
    <property type="evidence" value="ECO:0007669"/>
    <property type="project" value="UniProtKB-KW"/>
</dbReference>
<dbReference type="Pfam" id="PF00535">
    <property type="entry name" value="Glycos_transf_2"/>
    <property type="match status" value="1"/>
</dbReference>
<evidence type="ECO:0000256" key="4">
    <source>
        <dbReference type="ARBA" id="ARBA00022679"/>
    </source>
</evidence>
<feature type="transmembrane region" description="Helical" evidence="5">
    <location>
        <begin position="309"/>
        <end position="332"/>
    </location>
</feature>
<comment type="pathway">
    <text evidence="1">Cell wall biogenesis; cell wall polysaccharide biosynthesis.</text>
</comment>